<keyword evidence="1" id="KW-0812">Transmembrane</keyword>
<accession>A0ABP8DJ11</accession>
<reference evidence="3" key="1">
    <citation type="journal article" date="2019" name="Int. J. Syst. Evol. Microbiol.">
        <title>The Global Catalogue of Microorganisms (GCM) 10K type strain sequencing project: providing services to taxonomists for standard genome sequencing and annotation.</title>
        <authorList>
            <consortium name="The Broad Institute Genomics Platform"/>
            <consortium name="The Broad Institute Genome Sequencing Center for Infectious Disease"/>
            <person name="Wu L."/>
            <person name="Ma J."/>
        </authorList>
    </citation>
    <scope>NUCLEOTIDE SEQUENCE [LARGE SCALE GENOMIC DNA]</scope>
    <source>
        <strain evidence="3">JCM 17441</strain>
    </source>
</reference>
<comment type="caution">
    <text evidence="2">The sequence shown here is derived from an EMBL/GenBank/DDBJ whole genome shotgun (WGS) entry which is preliminary data.</text>
</comment>
<evidence type="ECO:0000313" key="2">
    <source>
        <dbReference type="EMBL" id="GAA4257164.1"/>
    </source>
</evidence>
<evidence type="ECO:0008006" key="4">
    <source>
        <dbReference type="Google" id="ProtNLM"/>
    </source>
</evidence>
<dbReference type="InterPro" id="IPR045629">
    <property type="entry name" value="DUF6232"/>
</dbReference>
<keyword evidence="3" id="KW-1185">Reference proteome</keyword>
<feature type="transmembrane region" description="Helical" evidence="1">
    <location>
        <begin position="47"/>
        <end position="67"/>
    </location>
</feature>
<keyword evidence="1" id="KW-0472">Membrane</keyword>
<gene>
    <name evidence="2" type="ORF">GCM10022255_072930</name>
</gene>
<proteinExistence type="predicted"/>
<keyword evidence="1" id="KW-1133">Transmembrane helix</keyword>
<sequence length="156" mass="16749">MPSVFYKRHGVVITDDVYAVWGAEPQVYDLEGLEDLRVEYDGRPTRIVLLVAGALVTVGAVAALSVAEGAGQYVITAAVLSVPLTGRAIRIFTPVAWHLCARYAGAGVTLFTSTNALSVMRVRRSLMRAFAASAASVERLDRSGYAEAYGRLNSQL</sequence>
<dbReference type="Pfam" id="PF19744">
    <property type="entry name" value="DUF6232"/>
    <property type="match status" value="1"/>
</dbReference>
<evidence type="ECO:0000256" key="1">
    <source>
        <dbReference type="SAM" id="Phobius"/>
    </source>
</evidence>
<dbReference type="Proteomes" id="UP001500620">
    <property type="component" value="Unassembled WGS sequence"/>
</dbReference>
<organism evidence="2 3">
    <name type="scientific">Dactylosporangium darangshiense</name>
    <dbReference type="NCBI Taxonomy" id="579108"/>
    <lineage>
        <taxon>Bacteria</taxon>
        <taxon>Bacillati</taxon>
        <taxon>Actinomycetota</taxon>
        <taxon>Actinomycetes</taxon>
        <taxon>Micromonosporales</taxon>
        <taxon>Micromonosporaceae</taxon>
        <taxon>Dactylosporangium</taxon>
    </lineage>
</organism>
<dbReference type="RefSeq" id="WP_345134163.1">
    <property type="nucleotide sequence ID" value="NZ_BAABAT010000026.1"/>
</dbReference>
<name>A0ABP8DJ11_9ACTN</name>
<dbReference type="EMBL" id="BAABAT010000026">
    <property type="protein sequence ID" value="GAA4257164.1"/>
    <property type="molecule type" value="Genomic_DNA"/>
</dbReference>
<evidence type="ECO:0000313" key="3">
    <source>
        <dbReference type="Proteomes" id="UP001500620"/>
    </source>
</evidence>
<protein>
    <recommendedName>
        <fullName evidence="4">PrgI family protein</fullName>
    </recommendedName>
</protein>